<dbReference type="Pfam" id="PF26572">
    <property type="entry name" value="DUF8185"/>
    <property type="match status" value="1"/>
</dbReference>
<dbReference type="InterPro" id="IPR058323">
    <property type="entry name" value="DUF8010"/>
</dbReference>
<protein>
    <submittedName>
        <fullName evidence="3">Uncharacterized protein</fullName>
    </submittedName>
</protein>
<feature type="domain" description="DUF8185" evidence="2">
    <location>
        <begin position="101"/>
        <end position="212"/>
    </location>
</feature>
<organism evidence="3 4">
    <name type="scientific">Fodinicola feengrottensis</name>
    <dbReference type="NCBI Taxonomy" id="435914"/>
    <lineage>
        <taxon>Bacteria</taxon>
        <taxon>Bacillati</taxon>
        <taxon>Actinomycetota</taxon>
        <taxon>Actinomycetes</taxon>
        <taxon>Mycobacteriales</taxon>
        <taxon>Fodinicola</taxon>
    </lineage>
</organism>
<dbReference type="RefSeq" id="WP_344313459.1">
    <property type="nucleotide sequence ID" value="NZ_BAAANY010000023.1"/>
</dbReference>
<evidence type="ECO:0000259" key="2">
    <source>
        <dbReference type="Pfam" id="PF26572"/>
    </source>
</evidence>
<evidence type="ECO:0000313" key="3">
    <source>
        <dbReference type="EMBL" id="GAA1700514.1"/>
    </source>
</evidence>
<feature type="domain" description="DUF8010" evidence="1">
    <location>
        <begin position="9"/>
        <end position="97"/>
    </location>
</feature>
<comment type="caution">
    <text evidence="3">The sequence shown here is derived from an EMBL/GenBank/DDBJ whole genome shotgun (WGS) entry which is preliminary data.</text>
</comment>
<dbReference type="Proteomes" id="UP001500618">
    <property type="component" value="Unassembled WGS sequence"/>
</dbReference>
<reference evidence="4" key="1">
    <citation type="journal article" date="2019" name="Int. J. Syst. Evol. Microbiol.">
        <title>The Global Catalogue of Microorganisms (GCM) 10K type strain sequencing project: providing services to taxonomists for standard genome sequencing and annotation.</title>
        <authorList>
            <consortium name="The Broad Institute Genomics Platform"/>
            <consortium name="The Broad Institute Genome Sequencing Center for Infectious Disease"/>
            <person name="Wu L."/>
            <person name="Ma J."/>
        </authorList>
    </citation>
    <scope>NUCLEOTIDE SEQUENCE [LARGE SCALE GENOMIC DNA]</scope>
    <source>
        <strain evidence="4">JCM 14718</strain>
    </source>
</reference>
<sequence length="218" mass="22574">MTAVVRFSPQGAAACGAFLVRVRRLDDNALLRVRPAADLVELCCRLPVGVLAVLSVPAELDTTTGDEPVVAADVLLRALAADQAEVSLSPRRDAEWVGGLPSGGFERLDAVPAEVVSRLASAGARTFRQAAAGRSAKAASTLTNAVLDHVALTVSGPAGRPTVEVTQRLIQGLAATGLVGESAPDSVVQVEVREPWLRLRSAAGAVYLRRGGGLNLLV</sequence>
<evidence type="ECO:0000259" key="1">
    <source>
        <dbReference type="Pfam" id="PF26035"/>
    </source>
</evidence>
<proteinExistence type="predicted"/>
<dbReference type="EMBL" id="BAAANY010000023">
    <property type="protein sequence ID" value="GAA1700514.1"/>
    <property type="molecule type" value="Genomic_DNA"/>
</dbReference>
<gene>
    <name evidence="3" type="ORF">GCM10009765_57450</name>
</gene>
<dbReference type="Pfam" id="PF26035">
    <property type="entry name" value="DUF8010"/>
    <property type="match status" value="1"/>
</dbReference>
<name>A0ABP4U7T1_9ACTN</name>
<keyword evidence="4" id="KW-1185">Reference proteome</keyword>
<evidence type="ECO:0000313" key="4">
    <source>
        <dbReference type="Proteomes" id="UP001500618"/>
    </source>
</evidence>
<dbReference type="InterPro" id="IPR058498">
    <property type="entry name" value="DUF8185"/>
</dbReference>
<accession>A0ABP4U7T1</accession>